<dbReference type="CDD" id="cd12797">
    <property type="entry name" value="M23_peptidase"/>
    <property type="match status" value="1"/>
</dbReference>
<dbReference type="EMBL" id="SSDS01000066">
    <property type="protein sequence ID" value="TXG76728.1"/>
    <property type="molecule type" value="Genomic_DNA"/>
</dbReference>
<organism evidence="2 3">
    <name type="scientific">Candidatus Dojkabacteria bacterium</name>
    <dbReference type="NCBI Taxonomy" id="2099670"/>
    <lineage>
        <taxon>Bacteria</taxon>
        <taxon>Candidatus Dojkabacteria</taxon>
    </lineage>
</organism>
<dbReference type="InterPro" id="IPR016047">
    <property type="entry name" value="M23ase_b-sheet_dom"/>
</dbReference>
<sequence length="616" mass="66124">MQSLFAVDAHDGIDFAMPEGTEILATDEGEVVYSGNGLYGITVIVKHKWGNSYYGHLAQTKVSLGENVLSGQIIALSGSTGVSTGAHLHFGIRPNHFDPFNGYHGMIDPNPYLLGTVLGYSIQKHDLIHLPYKTIDSTVEQLSIPILASTSATLRFYLKNPQGDTTQVYPTIYNYGTGDTAILPRPTPFIPGEYILMVHDTLGSEDSISFSWGVVTLNTNQSRYIRGQTTKLELAVLDEVGEMVCDANLSLSITTPSGITKTLSTSNLGIITHSDVCQSKELTLIPDYEASYLTSEIGIHTLILTAITTKHTYTLTDTFEVAQSLPYTLERHTPTRIFPGNTIPVIFKLTPYTTALAGQFTEVVAKSFETTPLSKTSIIEIVAAAASDDSNLLYQRSGDSQTQLLTWDLPPLFSQPIYFGYSYNAPQFSPALYELGPAVFANITEARSWQIAVDSTDPTIGLFAPQGAVAWASAGNASLSIRQPDPKANDLMVAVLAIRPSSSTIDTPTGWTSLGSWTGTDGGAEGADTGSVRLAWFYKVADGTEGVANQTFTETGTTSVWIGNIFKARSSTGTYSVSAGGYSINADATNWGGTLDTDIGIRNGDLVYIAAAQNGD</sequence>
<reference evidence="2 3" key="1">
    <citation type="submission" date="2018-09" db="EMBL/GenBank/DDBJ databases">
        <title>Metagenome Assembled Genomes from an Advanced Water Purification Facility.</title>
        <authorList>
            <person name="Stamps B.W."/>
            <person name="Spear J.R."/>
        </authorList>
    </citation>
    <scope>NUCLEOTIDE SEQUENCE [LARGE SCALE GENOMIC DNA]</scope>
    <source>
        <strain evidence="2">Bin_63_2</strain>
    </source>
</reference>
<dbReference type="GO" id="GO:0004222">
    <property type="term" value="F:metalloendopeptidase activity"/>
    <property type="evidence" value="ECO:0007669"/>
    <property type="project" value="TreeGrafter"/>
</dbReference>
<name>A0A5C7J5V3_9BACT</name>
<gene>
    <name evidence="2" type="ORF">E6Q11_04145</name>
</gene>
<dbReference type="SUPFAM" id="SSF51261">
    <property type="entry name" value="Duplicated hybrid motif"/>
    <property type="match status" value="1"/>
</dbReference>
<dbReference type="Gene3D" id="2.70.70.10">
    <property type="entry name" value="Glucose Permease (Domain IIA)"/>
    <property type="match status" value="1"/>
</dbReference>
<dbReference type="PANTHER" id="PTHR21666">
    <property type="entry name" value="PEPTIDASE-RELATED"/>
    <property type="match status" value="1"/>
</dbReference>
<dbReference type="InterPro" id="IPR050570">
    <property type="entry name" value="Cell_wall_metabolism_enzyme"/>
</dbReference>
<evidence type="ECO:0000313" key="2">
    <source>
        <dbReference type="EMBL" id="TXG76728.1"/>
    </source>
</evidence>
<proteinExistence type="predicted"/>
<dbReference type="AlphaFoldDB" id="A0A5C7J5V3"/>
<dbReference type="Proteomes" id="UP000321026">
    <property type="component" value="Unassembled WGS sequence"/>
</dbReference>
<dbReference type="PANTHER" id="PTHR21666:SF270">
    <property type="entry name" value="MUREIN HYDROLASE ACTIVATOR ENVC"/>
    <property type="match status" value="1"/>
</dbReference>
<comment type="caution">
    <text evidence="2">The sequence shown here is derived from an EMBL/GenBank/DDBJ whole genome shotgun (WGS) entry which is preliminary data.</text>
</comment>
<dbReference type="Pfam" id="PF01551">
    <property type="entry name" value="Peptidase_M23"/>
    <property type="match status" value="1"/>
</dbReference>
<feature type="domain" description="M23ase beta-sheet core" evidence="1">
    <location>
        <begin position="9"/>
        <end position="96"/>
    </location>
</feature>
<protein>
    <submittedName>
        <fullName evidence="2">M23 family metallopeptidase</fullName>
    </submittedName>
</protein>
<evidence type="ECO:0000259" key="1">
    <source>
        <dbReference type="Pfam" id="PF01551"/>
    </source>
</evidence>
<accession>A0A5C7J5V3</accession>
<dbReference type="InterPro" id="IPR011055">
    <property type="entry name" value="Dup_hybrid_motif"/>
</dbReference>
<evidence type="ECO:0000313" key="3">
    <source>
        <dbReference type="Proteomes" id="UP000321026"/>
    </source>
</evidence>